<keyword evidence="1" id="KW-1133">Transmembrane helix</keyword>
<dbReference type="PROSITE" id="PS51257">
    <property type="entry name" value="PROKAR_LIPOPROTEIN"/>
    <property type="match status" value="1"/>
</dbReference>
<feature type="transmembrane region" description="Helical" evidence="1">
    <location>
        <begin position="78"/>
        <end position="103"/>
    </location>
</feature>
<reference evidence="2" key="1">
    <citation type="submission" date="2018-05" db="EMBL/GenBank/DDBJ databases">
        <authorList>
            <person name="Lanie J.A."/>
            <person name="Ng W.-L."/>
            <person name="Kazmierczak K.M."/>
            <person name="Andrzejewski T.M."/>
            <person name="Davidsen T.M."/>
            <person name="Wayne K.J."/>
            <person name="Tettelin H."/>
            <person name="Glass J.I."/>
            <person name="Rusch D."/>
            <person name="Podicherti R."/>
            <person name="Tsui H.-C.T."/>
            <person name="Winkler M.E."/>
        </authorList>
    </citation>
    <scope>NUCLEOTIDE SEQUENCE</scope>
</reference>
<feature type="transmembrane region" description="Helical" evidence="1">
    <location>
        <begin position="47"/>
        <end position="66"/>
    </location>
</feature>
<evidence type="ECO:0000313" key="2">
    <source>
        <dbReference type="EMBL" id="SVC78556.1"/>
    </source>
</evidence>
<dbReference type="SUPFAM" id="SSF81442">
    <property type="entry name" value="Cytochrome c oxidase subunit I-like"/>
    <property type="match status" value="1"/>
</dbReference>
<feature type="transmembrane region" description="Helical" evidence="1">
    <location>
        <begin position="7"/>
        <end position="27"/>
    </location>
</feature>
<name>A0A382PZE7_9ZZZZ</name>
<organism evidence="2">
    <name type="scientific">marine metagenome</name>
    <dbReference type="NCBI Taxonomy" id="408172"/>
    <lineage>
        <taxon>unclassified sequences</taxon>
        <taxon>metagenomes</taxon>
        <taxon>ecological metagenomes</taxon>
    </lineage>
</organism>
<sequence>MISISRYFIKTSILCFSLGMSCGIWQYGHHAFGWETPYTITLAHTHVILIGGMINMIIGVAIWLFPRSKKGYKYYDPNIIWATYLILTASTITRFCAELLAGITMNQSWLVIGFWTSTIQLITLAVIFSQLWDRVRSKGSYIREAAGETF</sequence>
<dbReference type="EMBL" id="UINC01110803">
    <property type="protein sequence ID" value="SVC78556.1"/>
    <property type="molecule type" value="Genomic_DNA"/>
</dbReference>
<dbReference type="Gene3D" id="1.20.210.10">
    <property type="entry name" value="Cytochrome c oxidase-like, subunit I domain"/>
    <property type="match status" value="1"/>
</dbReference>
<proteinExistence type="predicted"/>
<evidence type="ECO:0008006" key="3">
    <source>
        <dbReference type="Google" id="ProtNLM"/>
    </source>
</evidence>
<keyword evidence="1" id="KW-0472">Membrane</keyword>
<accession>A0A382PZE7</accession>
<gene>
    <name evidence="2" type="ORF">METZ01_LOCUS331410</name>
</gene>
<feature type="transmembrane region" description="Helical" evidence="1">
    <location>
        <begin position="109"/>
        <end position="128"/>
    </location>
</feature>
<protein>
    <recommendedName>
        <fullName evidence="3">Cytochrome oxidase subunit I profile domain-containing protein</fullName>
    </recommendedName>
</protein>
<keyword evidence="1" id="KW-0812">Transmembrane</keyword>
<dbReference type="AlphaFoldDB" id="A0A382PZE7"/>
<dbReference type="InterPro" id="IPR036927">
    <property type="entry name" value="Cyt_c_oxase-like_su1_sf"/>
</dbReference>
<evidence type="ECO:0000256" key="1">
    <source>
        <dbReference type="SAM" id="Phobius"/>
    </source>
</evidence>